<reference evidence="2 3" key="1">
    <citation type="journal article" date="2020" name="BMC Genomics">
        <title>Intraspecific diversification of the crop wild relative Brassica cretica Lam. using demographic model selection.</title>
        <authorList>
            <person name="Kioukis A."/>
            <person name="Michalopoulou V.A."/>
            <person name="Briers L."/>
            <person name="Pirintsos S."/>
            <person name="Studholme D.J."/>
            <person name="Pavlidis P."/>
            <person name="Sarris P.F."/>
        </authorList>
    </citation>
    <scope>NUCLEOTIDE SEQUENCE [LARGE SCALE GENOMIC DNA]</scope>
    <source>
        <strain evidence="3">cv. PFS-1207/04</strain>
    </source>
</reference>
<organism evidence="2 3">
    <name type="scientific">Brassica cretica</name>
    <name type="common">Mustard</name>
    <dbReference type="NCBI Taxonomy" id="69181"/>
    <lineage>
        <taxon>Eukaryota</taxon>
        <taxon>Viridiplantae</taxon>
        <taxon>Streptophyta</taxon>
        <taxon>Embryophyta</taxon>
        <taxon>Tracheophyta</taxon>
        <taxon>Spermatophyta</taxon>
        <taxon>Magnoliopsida</taxon>
        <taxon>eudicotyledons</taxon>
        <taxon>Gunneridae</taxon>
        <taxon>Pentapetalae</taxon>
        <taxon>rosids</taxon>
        <taxon>malvids</taxon>
        <taxon>Brassicales</taxon>
        <taxon>Brassicaceae</taxon>
        <taxon>Brassiceae</taxon>
        <taxon>Brassica</taxon>
    </lineage>
</organism>
<protein>
    <submittedName>
        <fullName evidence="2">Uncharacterized protein</fullName>
    </submittedName>
</protein>
<feature type="compositionally biased region" description="Basic and acidic residues" evidence="1">
    <location>
        <begin position="21"/>
        <end position="37"/>
    </location>
</feature>
<evidence type="ECO:0000313" key="3">
    <source>
        <dbReference type="Proteomes" id="UP000266723"/>
    </source>
</evidence>
<dbReference type="EMBL" id="QGKV02000297">
    <property type="protein sequence ID" value="KAF3606971.1"/>
    <property type="molecule type" value="Genomic_DNA"/>
</dbReference>
<sequence length="90" mass="9516">MRADIRRGRDIRGGLIGNKNPSEEERVRGEDGSGSRGERFWEFEDSVFVMDKDILAGKVSGEGGAWAAVSTGGGGEGWGGAKDCGGVKRD</sequence>
<evidence type="ECO:0000256" key="1">
    <source>
        <dbReference type="SAM" id="MobiDB-lite"/>
    </source>
</evidence>
<evidence type="ECO:0000313" key="2">
    <source>
        <dbReference type="EMBL" id="KAF3606971.1"/>
    </source>
</evidence>
<accession>A0ABQ7EU80</accession>
<comment type="caution">
    <text evidence="2">The sequence shown here is derived from an EMBL/GenBank/DDBJ whole genome shotgun (WGS) entry which is preliminary data.</text>
</comment>
<gene>
    <name evidence="2" type="ORF">DY000_02050268</name>
</gene>
<feature type="region of interest" description="Disordered" evidence="1">
    <location>
        <begin position="1"/>
        <end position="37"/>
    </location>
</feature>
<name>A0ABQ7EU80_BRACR</name>
<feature type="compositionally biased region" description="Gly residues" evidence="1">
    <location>
        <begin position="71"/>
        <end position="83"/>
    </location>
</feature>
<feature type="compositionally biased region" description="Basic and acidic residues" evidence="1">
    <location>
        <begin position="1"/>
        <end position="12"/>
    </location>
</feature>
<feature type="region of interest" description="Disordered" evidence="1">
    <location>
        <begin position="70"/>
        <end position="90"/>
    </location>
</feature>
<dbReference type="Proteomes" id="UP000266723">
    <property type="component" value="Unassembled WGS sequence"/>
</dbReference>
<keyword evidence="3" id="KW-1185">Reference proteome</keyword>
<proteinExistence type="predicted"/>